<name>A0A8D8B715_CULPI</name>
<accession>A0A8D8B715</accession>
<organism evidence="1">
    <name type="scientific">Culex pipiens</name>
    <name type="common">House mosquito</name>
    <dbReference type="NCBI Taxonomy" id="7175"/>
    <lineage>
        <taxon>Eukaryota</taxon>
        <taxon>Metazoa</taxon>
        <taxon>Ecdysozoa</taxon>
        <taxon>Arthropoda</taxon>
        <taxon>Hexapoda</taxon>
        <taxon>Insecta</taxon>
        <taxon>Pterygota</taxon>
        <taxon>Neoptera</taxon>
        <taxon>Endopterygota</taxon>
        <taxon>Diptera</taxon>
        <taxon>Nematocera</taxon>
        <taxon>Culicoidea</taxon>
        <taxon>Culicidae</taxon>
        <taxon>Culicinae</taxon>
        <taxon>Culicini</taxon>
        <taxon>Culex</taxon>
        <taxon>Culex</taxon>
    </lineage>
</organism>
<dbReference type="AlphaFoldDB" id="A0A8D8B715"/>
<protein>
    <submittedName>
        <fullName evidence="1">(northern house mosquito) hypothetical protein</fullName>
    </submittedName>
</protein>
<evidence type="ECO:0000313" key="1">
    <source>
        <dbReference type="EMBL" id="CAG6470589.1"/>
    </source>
</evidence>
<sequence length="124" mass="13432">MLKSKVSLSIFTFRLSTWNLLGPLTSSSLKVALNSEPRSMLTVDRASGSSGGIEKSSEILPVASSGRSAFTDSTMHLFRSGSLRLHTWIEGGNFASMVSILRMTPISSIAANDFIFATVFYDFS</sequence>
<reference evidence="1" key="1">
    <citation type="submission" date="2021-05" db="EMBL/GenBank/DDBJ databases">
        <authorList>
            <person name="Alioto T."/>
            <person name="Alioto T."/>
            <person name="Gomez Garrido J."/>
        </authorList>
    </citation>
    <scope>NUCLEOTIDE SEQUENCE</scope>
</reference>
<dbReference type="EMBL" id="HBUE01065665">
    <property type="protein sequence ID" value="CAG6470589.1"/>
    <property type="molecule type" value="Transcribed_RNA"/>
</dbReference>
<proteinExistence type="predicted"/>